<comment type="caution">
    <text evidence="1">The sequence shown here is derived from an EMBL/GenBank/DDBJ whole genome shotgun (WGS) entry which is preliminary data.</text>
</comment>
<dbReference type="AlphaFoldDB" id="A0A5C5FWI1"/>
<accession>A0A5C5FWI1</accession>
<gene>
    <name evidence="1" type="ORF">DMC30DRAFT_446459</name>
</gene>
<evidence type="ECO:0000313" key="2">
    <source>
        <dbReference type="Proteomes" id="UP000311382"/>
    </source>
</evidence>
<evidence type="ECO:0000313" key="1">
    <source>
        <dbReference type="EMBL" id="TNY21140.1"/>
    </source>
</evidence>
<dbReference type="Proteomes" id="UP000311382">
    <property type="component" value="Unassembled WGS sequence"/>
</dbReference>
<keyword evidence="2" id="KW-1185">Reference proteome</keyword>
<organism evidence="1 2">
    <name type="scientific">Rhodotorula diobovata</name>
    <dbReference type="NCBI Taxonomy" id="5288"/>
    <lineage>
        <taxon>Eukaryota</taxon>
        <taxon>Fungi</taxon>
        <taxon>Dikarya</taxon>
        <taxon>Basidiomycota</taxon>
        <taxon>Pucciniomycotina</taxon>
        <taxon>Microbotryomycetes</taxon>
        <taxon>Sporidiobolales</taxon>
        <taxon>Sporidiobolaceae</taxon>
        <taxon>Rhodotorula</taxon>
    </lineage>
</organism>
<protein>
    <submittedName>
        <fullName evidence="1">Uncharacterized protein</fullName>
    </submittedName>
</protein>
<sequence length="379" mass="42499">MATSRPHGFLLDRALEIYGFYTEHHQDDPSVAENVEKWTEKLRRTWPCLLPSERRAWFDALLEGAAKWACTKDWPVEMVDFHKLLARVCGDPAWPRGESARDKDKALSEALRAVQRAYRARFPQTHSRKGRPPTTAADVWATLLTKQTVGTQGVSQEKLHRLGPVAARTLIAYVGEIERQVKESQTSQAADFFLISADELLEQIDLSRQSPQDRLNAYGSIVGTAAILYTHDLAPSRVKPDEWRSSVMVDTWMSVTEAHHLARFELHDALEQCDLVDEARRLVFGACRSYLEHSRWLDADDLAQQLLAPLEGGPEPQAHAASGSEGRHSFDLELESLAHVASAPRMSPYYARKYYGGSSLARQKHDERNAGACSEAAVA</sequence>
<dbReference type="EMBL" id="SOZI01000050">
    <property type="protein sequence ID" value="TNY21140.1"/>
    <property type="molecule type" value="Genomic_DNA"/>
</dbReference>
<proteinExistence type="predicted"/>
<name>A0A5C5FWI1_9BASI</name>
<reference evidence="1 2" key="1">
    <citation type="submission" date="2019-03" db="EMBL/GenBank/DDBJ databases">
        <title>Rhodosporidium diobovatum UCD-FST 08-225 genome sequencing, assembly, and annotation.</title>
        <authorList>
            <person name="Fakankun I.U."/>
            <person name="Fristensky B."/>
            <person name="Levin D.B."/>
        </authorList>
    </citation>
    <scope>NUCLEOTIDE SEQUENCE [LARGE SCALE GENOMIC DNA]</scope>
    <source>
        <strain evidence="1 2">UCD-FST 08-225</strain>
    </source>
</reference>